<protein>
    <submittedName>
        <fullName evidence="7">Uncharacterized protein</fullName>
    </submittedName>
</protein>
<dbReference type="EMBL" id="JABBWG010000004">
    <property type="protein sequence ID" value="KAG1823773.1"/>
    <property type="molecule type" value="Genomic_DNA"/>
</dbReference>
<dbReference type="RefSeq" id="XP_041197833.1">
    <property type="nucleotide sequence ID" value="XM_041332421.1"/>
</dbReference>
<keyword evidence="2 6" id="KW-0812">Transmembrane</keyword>
<evidence type="ECO:0000313" key="8">
    <source>
        <dbReference type="Proteomes" id="UP000807769"/>
    </source>
</evidence>
<comment type="subcellular location">
    <subcellularLocation>
        <location evidence="1">Membrane</location>
        <topology evidence="1">Single-pass membrane protein</topology>
    </subcellularLocation>
</comment>
<feature type="compositionally biased region" description="Polar residues" evidence="5">
    <location>
        <begin position="73"/>
        <end position="88"/>
    </location>
</feature>
<dbReference type="InterPro" id="IPR051694">
    <property type="entry name" value="Immunoregulatory_rcpt-like"/>
</dbReference>
<dbReference type="Proteomes" id="UP000807769">
    <property type="component" value="Unassembled WGS sequence"/>
</dbReference>
<reference evidence="7" key="1">
    <citation type="journal article" date="2020" name="New Phytol.">
        <title>Comparative genomics reveals dynamic genome evolution in host specialist ectomycorrhizal fungi.</title>
        <authorList>
            <person name="Lofgren L.A."/>
            <person name="Nguyen N.H."/>
            <person name="Vilgalys R."/>
            <person name="Ruytinx J."/>
            <person name="Liao H.L."/>
            <person name="Branco S."/>
            <person name="Kuo A."/>
            <person name="LaButti K."/>
            <person name="Lipzen A."/>
            <person name="Andreopoulos W."/>
            <person name="Pangilinan J."/>
            <person name="Riley R."/>
            <person name="Hundley H."/>
            <person name="Na H."/>
            <person name="Barry K."/>
            <person name="Grigoriev I.V."/>
            <person name="Stajich J.E."/>
            <person name="Kennedy P.G."/>
        </authorList>
    </citation>
    <scope>NUCLEOTIDE SEQUENCE</scope>
    <source>
        <strain evidence="7">MN1</strain>
    </source>
</reference>
<accession>A0A9P7EKM3</accession>
<dbReference type="CDD" id="cd12087">
    <property type="entry name" value="TM_EGFR-like"/>
    <property type="match status" value="1"/>
</dbReference>
<dbReference type="PANTHER" id="PTHR15549">
    <property type="entry name" value="PAIRED IMMUNOGLOBULIN-LIKE TYPE 2 RECEPTOR"/>
    <property type="match status" value="1"/>
</dbReference>
<dbReference type="AlphaFoldDB" id="A0A9P7EKM3"/>
<gene>
    <name evidence="7" type="ORF">BJ212DRAFT_1296327</name>
</gene>
<dbReference type="GO" id="GO:0071944">
    <property type="term" value="C:cell periphery"/>
    <property type="evidence" value="ECO:0007669"/>
    <property type="project" value="UniProtKB-ARBA"/>
</dbReference>
<dbReference type="GO" id="GO:0016020">
    <property type="term" value="C:membrane"/>
    <property type="evidence" value="ECO:0007669"/>
    <property type="project" value="UniProtKB-SubCell"/>
</dbReference>
<feature type="region of interest" description="Disordered" evidence="5">
    <location>
        <begin position="45"/>
        <end position="88"/>
    </location>
</feature>
<proteinExistence type="predicted"/>
<keyword evidence="4 6" id="KW-0472">Membrane</keyword>
<dbReference type="OrthoDB" id="2667330at2759"/>
<organism evidence="7 8">
    <name type="scientific">Suillus subaureus</name>
    <dbReference type="NCBI Taxonomy" id="48587"/>
    <lineage>
        <taxon>Eukaryota</taxon>
        <taxon>Fungi</taxon>
        <taxon>Dikarya</taxon>
        <taxon>Basidiomycota</taxon>
        <taxon>Agaricomycotina</taxon>
        <taxon>Agaricomycetes</taxon>
        <taxon>Agaricomycetidae</taxon>
        <taxon>Boletales</taxon>
        <taxon>Suillineae</taxon>
        <taxon>Suillaceae</taxon>
        <taxon>Suillus</taxon>
    </lineage>
</organism>
<feature type="region of interest" description="Disordered" evidence="5">
    <location>
        <begin position="135"/>
        <end position="173"/>
    </location>
</feature>
<feature type="compositionally biased region" description="Low complexity" evidence="5">
    <location>
        <begin position="137"/>
        <end position="171"/>
    </location>
</feature>
<feature type="compositionally biased region" description="Basic and acidic residues" evidence="5">
    <location>
        <begin position="62"/>
        <end position="72"/>
    </location>
</feature>
<evidence type="ECO:0000256" key="2">
    <source>
        <dbReference type="ARBA" id="ARBA00022692"/>
    </source>
</evidence>
<comment type="caution">
    <text evidence="7">The sequence shown here is derived from an EMBL/GenBank/DDBJ whole genome shotgun (WGS) entry which is preliminary data.</text>
</comment>
<keyword evidence="8" id="KW-1185">Reference proteome</keyword>
<evidence type="ECO:0000256" key="6">
    <source>
        <dbReference type="SAM" id="Phobius"/>
    </source>
</evidence>
<evidence type="ECO:0000313" key="7">
    <source>
        <dbReference type="EMBL" id="KAG1823773.1"/>
    </source>
</evidence>
<keyword evidence="3 6" id="KW-1133">Transmembrane helix</keyword>
<feature type="compositionally biased region" description="Polar residues" evidence="5">
    <location>
        <begin position="45"/>
        <end position="60"/>
    </location>
</feature>
<feature type="region of interest" description="Disordered" evidence="5">
    <location>
        <begin position="243"/>
        <end position="266"/>
    </location>
</feature>
<feature type="region of interest" description="Disordered" evidence="5">
    <location>
        <begin position="419"/>
        <end position="452"/>
    </location>
</feature>
<dbReference type="GeneID" id="64626438"/>
<evidence type="ECO:0000256" key="4">
    <source>
        <dbReference type="ARBA" id="ARBA00023136"/>
    </source>
</evidence>
<sequence>MVPPHARFKFLPHNRLLHRSSHLFNRAEPQHPSIIFGHEDDLSSLDRTQNTSVDGLNQGSKPPEEPEIDRMDCTSSGSDHLSDEQATSTISSFEAGDLSSGSPRHVKECHVARQHVMISTSIIYETTYYMSVDQAVSTPPSTSTSPTLTSPIPTSPTPTSSHSTSSSPSSSFQCDGNCSLSTTTLQMSAQQTTPISDSYTTYTTFSTSSDAAVAPTSDIPATTATMLSQPVLASAGASSSSTVMVSSPLAQPTSVPDTNSDPQSPPHTAAIVGGAIGAVALLALLIFIVIWHRRKRRLSVTPFILPSTTAQIGAGVCLNSQSTGDGVRPNSRGPSLVQYSDAGLIEHSGNRYLSFITDSVSSHLPDDPFASVIVLGQQSNGLGKLYPPPSPSHARNSDHYRHSSVENWVKQVVLEDCSREPSEELPAYRSTKSLGSGEADHDDHYVPPGSSPPVVRTMHDMVYF</sequence>
<evidence type="ECO:0000256" key="3">
    <source>
        <dbReference type="ARBA" id="ARBA00022989"/>
    </source>
</evidence>
<feature type="compositionally biased region" description="Polar residues" evidence="5">
    <location>
        <begin position="248"/>
        <end position="262"/>
    </location>
</feature>
<evidence type="ECO:0000256" key="5">
    <source>
        <dbReference type="SAM" id="MobiDB-lite"/>
    </source>
</evidence>
<feature type="transmembrane region" description="Helical" evidence="6">
    <location>
        <begin position="269"/>
        <end position="291"/>
    </location>
</feature>
<dbReference type="PANTHER" id="PTHR15549:SF30">
    <property type="entry name" value="MID2 DOMAIN-CONTAINING PROTEIN"/>
    <property type="match status" value="1"/>
</dbReference>
<name>A0A9P7EKM3_9AGAM</name>
<evidence type="ECO:0000256" key="1">
    <source>
        <dbReference type="ARBA" id="ARBA00004167"/>
    </source>
</evidence>